<sequence>MPEDQVNIQQLLQGGSHFGTIEVSKLRSVIATNQFVDVRREVNALQSNVDANPAPTETELVKAGISSYLMGDHEKSNDYLSKIQNDPVGTFYHACVLNALGQQEEASKKFQTAAQLGYDRIECTLRQAGTLREYGQLDDAEQLLRSVAAEAASRAEYSYQMGCILSDRGDTYGAIEYFERAVDMNNQHSPALFRLAAENALRGNDQEAIRLYEQALSKPPFYMGALMNLGLLYEDSENYNAAAFCFRKVLDADPSNQRAKLYLKDIRATEDMFYDEESAKNEARMEQLLGRPITDFELSVRSRNCLQAMDINTLGDLTTTTEQDLLGGKNFGETSLKEIREMLTAHSLSIGQNLKKKTSDTSYQMQNLSPQEQMMLNKPISELDLSVRARKCMSRLNMSTIGELLQKTPDELLSSRNFGVTSLNEIRAKLQEMNLSLRND</sequence>
<dbReference type="PANTHER" id="PTHR12558:SF13">
    <property type="entry name" value="CELL DIVISION CYCLE PROTEIN 27 HOMOLOG"/>
    <property type="match status" value="1"/>
</dbReference>
<dbReference type="PROSITE" id="PS50005">
    <property type="entry name" value="TPR"/>
    <property type="match status" value="2"/>
</dbReference>
<feature type="repeat" description="TPR" evidence="1">
    <location>
        <begin position="155"/>
        <end position="188"/>
    </location>
</feature>
<keyword evidence="1" id="KW-0802">TPR repeat</keyword>
<protein>
    <submittedName>
        <fullName evidence="4">DNA-directed RNA polymerase subunit alpha</fullName>
        <ecNumber evidence="4">2.7.7.6</ecNumber>
    </submittedName>
</protein>
<keyword evidence="5" id="KW-1185">Reference proteome</keyword>
<dbReference type="InterPro" id="IPR019734">
    <property type="entry name" value="TPR_rpt"/>
</dbReference>
<evidence type="ECO:0000259" key="3">
    <source>
        <dbReference type="Pfam" id="PF12688"/>
    </source>
</evidence>
<dbReference type="InterPro" id="IPR011260">
    <property type="entry name" value="RNAP_asu_C"/>
</dbReference>
<dbReference type="Pfam" id="PF12688">
    <property type="entry name" value="TPR_5"/>
    <property type="match status" value="1"/>
</dbReference>
<name>A0A518CSB5_9PLAN</name>
<dbReference type="PANTHER" id="PTHR12558">
    <property type="entry name" value="CELL DIVISION CYCLE 16,23,27"/>
    <property type="match status" value="1"/>
</dbReference>
<keyword evidence="4" id="KW-0808">Transferase</keyword>
<proteinExistence type="predicted"/>
<feature type="domain" description="RNA polymerase alpha subunit C-terminal" evidence="2">
    <location>
        <begin position="282"/>
        <end position="344"/>
    </location>
</feature>
<dbReference type="GO" id="GO:0000428">
    <property type="term" value="C:DNA-directed RNA polymerase complex"/>
    <property type="evidence" value="ECO:0007669"/>
    <property type="project" value="UniProtKB-KW"/>
</dbReference>
<accession>A0A518CSB5</accession>
<reference evidence="4 5" key="1">
    <citation type="submission" date="2019-02" db="EMBL/GenBank/DDBJ databases">
        <title>Deep-cultivation of Planctomycetes and their phenomic and genomic characterization uncovers novel biology.</title>
        <authorList>
            <person name="Wiegand S."/>
            <person name="Jogler M."/>
            <person name="Boedeker C."/>
            <person name="Pinto D."/>
            <person name="Vollmers J."/>
            <person name="Rivas-Marin E."/>
            <person name="Kohn T."/>
            <person name="Peeters S.H."/>
            <person name="Heuer A."/>
            <person name="Rast P."/>
            <person name="Oberbeckmann S."/>
            <person name="Bunk B."/>
            <person name="Jeske O."/>
            <person name="Meyerdierks A."/>
            <person name="Storesund J.E."/>
            <person name="Kallscheuer N."/>
            <person name="Luecker S."/>
            <person name="Lage O.M."/>
            <person name="Pohl T."/>
            <person name="Merkel B.J."/>
            <person name="Hornburger P."/>
            <person name="Mueller R.-W."/>
            <person name="Bruemmer F."/>
            <person name="Labrenz M."/>
            <person name="Spormann A.M."/>
            <person name="Op den Camp H."/>
            <person name="Overmann J."/>
            <person name="Amann R."/>
            <person name="Jetten M.S.M."/>
            <person name="Mascher T."/>
            <person name="Medema M.H."/>
            <person name="Devos D.P."/>
            <person name="Kaster A.-K."/>
            <person name="Ovreas L."/>
            <person name="Rohde M."/>
            <person name="Galperin M.Y."/>
            <person name="Jogler C."/>
        </authorList>
    </citation>
    <scope>NUCLEOTIDE SEQUENCE [LARGE SCALE GENOMIC DNA]</scope>
    <source>
        <strain evidence="4 5">Pla110</strain>
    </source>
</reference>
<evidence type="ECO:0000313" key="4">
    <source>
        <dbReference type="EMBL" id="QDU82108.1"/>
    </source>
</evidence>
<dbReference type="Pfam" id="PF13181">
    <property type="entry name" value="TPR_8"/>
    <property type="match status" value="2"/>
</dbReference>
<dbReference type="Pfam" id="PF03118">
    <property type="entry name" value="RNA_pol_A_CTD"/>
    <property type="match status" value="2"/>
</dbReference>
<dbReference type="AlphaFoldDB" id="A0A518CSB5"/>
<evidence type="ECO:0000256" key="1">
    <source>
        <dbReference type="PROSITE-ProRule" id="PRU00339"/>
    </source>
</evidence>
<feature type="domain" description="Tetratrico peptide repeat group 5" evidence="3">
    <location>
        <begin position="88"/>
        <end position="152"/>
    </location>
</feature>
<dbReference type="RefSeq" id="WP_144998018.1">
    <property type="nucleotide sequence ID" value="NZ_CP036281.1"/>
</dbReference>
<dbReference type="Proteomes" id="UP000317178">
    <property type="component" value="Chromosome"/>
</dbReference>
<dbReference type="EMBL" id="CP036281">
    <property type="protein sequence ID" value="QDU82108.1"/>
    <property type="molecule type" value="Genomic_DNA"/>
</dbReference>
<dbReference type="KEGG" id="plon:Pla110_38630"/>
<feature type="domain" description="RNA polymerase alpha subunit C-terminal" evidence="2">
    <location>
        <begin position="370"/>
        <end position="432"/>
    </location>
</feature>
<gene>
    <name evidence="4" type="primary">rpoA_2</name>
    <name evidence="4" type="ORF">Pla110_38630</name>
</gene>
<dbReference type="InterPro" id="IPR041656">
    <property type="entry name" value="TPR_5"/>
</dbReference>
<organism evidence="4 5">
    <name type="scientific">Polystyrenella longa</name>
    <dbReference type="NCBI Taxonomy" id="2528007"/>
    <lineage>
        <taxon>Bacteria</taxon>
        <taxon>Pseudomonadati</taxon>
        <taxon>Planctomycetota</taxon>
        <taxon>Planctomycetia</taxon>
        <taxon>Planctomycetales</taxon>
        <taxon>Planctomycetaceae</taxon>
        <taxon>Polystyrenella</taxon>
    </lineage>
</organism>
<dbReference type="Gene3D" id="1.10.150.20">
    <property type="entry name" value="5' to 3' exonuclease, C-terminal subdomain"/>
    <property type="match status" value="2"/>
</dbReference>
<dbReference type="SUPFAM" id="SSF48452">
    <property type="entry name" value="TPR-like"/>
    <property type="match status" value="1"/>
</dbReference>
<dbReference type="InterPro" id="IPR011990">
    <property type="entry name" value="TPR-like_helical_dom_sf"/>
</dbReference>
<dbReference type="EC" id="2.7.7.6" evidence="4"/>
<dbReference type="OrthoDB" id="228958at2"/>
<evidence type="ECO:0000313" key="5">
    <source>
        <dbReference type="Proteomes" id="UP000317178"/>
    </source>
</evidence>
<dbReference type="SMART" id="SM00028">
    <property type="entry name" value="TPR"/>
    <property type="match status" value="3"/>
</dbReference>
<evidence type="ECO:0000259" key="2">
    <source>
        <dbReference type="Pfam" id="PF03118"/>
    </source>
</evidence>
<keyword evidence="4" id="KW-0240">DNA-directed RNA polymerase</keyword>
<dbReference type="GO" id="GO:0003899">
    <property type="term" value="F:DNA-directed RNA polymerase activity"/>
    <property type="evidence" value="ECO:0007669"/>
    <property type="project" value="UniProtKB-EC"/>
</dbReference>
<feature type="repeat" description="TPR" evidence="1">
    <location>
        <begin position="223"/>
        <end position="256"/>
    </location>
</feature>
<dbReference type="GO" id="GO:0003677">
    <property type="term" value="F:DNA binding"/>
    <property type="evidence" value="ECO:0007669"/>
    <property type="project" value="InterPro"/>
</dbReference>
<dbReference type="Gene3D" id="1.25.40.10">
    <property type="entry name" value="Tetratricopeptide repeat domain"/>
    <property type="match status" value="2"/>
</dbReference>
<keyword evidence="4" id="KW-0804">Transcription</keyword>
<keyword evidence="4" id="KW-0548">Nucleotidyltransferase</keyword>
<dbReference type="SUPFAM" id="SSF47789">
    <property type="entry name" value="C-terminal domain of RNA polymerase alpha subunit"/>
    <property type="match status" value="2"/>
</dbReference>
<dbReference type="GO" id="GO:0006351">
    <property type="term" value="P:DNA-templated transcription"/>
    <property type="evidence" value="ECO:0007669"/>
    <property type="project" value="InterPro"/>
</dbReference>